<dbReference type="PANTHER" id="PTHR11941">
    <property type="entry name" value="ENOYL-COA HYDRATASE-RELATED"/>
    <property type="match status" value="1"/>
</dbReference>
<evidence type="ECO:0000256" key="3">
    <source>
        <dbReference type="RuleBase" id="RU003707"/>
    </source>
</evidence>
<comment type="similarity">
    <text evidence="1 3">Belongs to the enoyl-CoA hydratase/isomerase family.</text>
</comment>
<name>A0A151A851_9EURY</name>
<dbReference type="Pfam" id="PF00378">
    <property type="entry name" value="ECH_1"/>
    <property type="match status" value="1"/>
</dbReference>
<evidence type="ECO:0000256" key="1">
    <source>
        <dbReference type="ARBA" id="ARBA00005254"/>
    </source>
</evidence>
<dbReference type="Proteomes" id="UP000075321">
    <property type="component" value="Unassembled WGS sequence"/>
</dbReference>
<dbReference type="AlphaFoldDB" id="A0A151A851"/>
<dbReference type="Gene3D" id="3.90.226.10">
    <property type="entry name" value="2-enoyl-CoA Hydratase, Chain A, domain 1"/>
    <property type="match status" value="1"/>
</dbReference>
<proteinExistence type="inferred from homology"/>
<dbReference type="GO" id="GO:0043956">
    <property type="term" value="F:3-hydroxypropionyl-CoA dehydratase activity"/>
    <property type="evidence" value="ECO:0007669"/>
    <property type="project" value="UniProtKB-EC"/>
</dbReference>
<dbReference type="InterPro" id="IPR018376">
    <property type="entry name" value="Enoyl-CoA_hyd/isom_CS"/>
</dbReference>
<dbReference type="InterPro" id="IPR001753">
    <property type="entry name" value="Enoyl-CoA_hydra/iso"/>
</dbReference>
<dbReference type="Gene3D" id="1.10.12.10">
    <property type="entry name" value="Lyase 2-enoyl-coa Hydratase, Chain A, domain 2"/>
    <property type="match status" value="1"/>
</dbReference>
<dbReference type="FunFam" id="1.10.12.10:FF:000001">
    <property type="entry name" value="Probable enoyl-CoA hydratase, mitochondrial"/>
    <property type="match status" value="1"/>
</dbReference>
<comment type="caution">
    <text evidence="4">The sequence shown here is derived from an EMBL/GenBank/DDBJ whole genome shotgun (WGS) entry which is preliminary data.</text>
</comment>
<dbReference type="PATRIC" id="fig|1008153.3.peg.4203"/>
<protein>
    <submittedName>
        <fullName evidence="4">3-hydroxypropionyl-coenzyme A dehydratase</fullName>
        <ecNumber evidence="4">4.2.1.116</ecNumber>
    </submittedName>
</protein>
<keyword evidence="2 4" id="KW-0456">Lyase</keyword>
<dbReference type="InterPro" id="IPR029045">
    <property type="entry name" value="ClpP/crotonase-like_dom_sf"/>
</dbReference>
<dbReference type="PROSITE" id="PS00166">
    <property type="entry name" value="ENOYL_COA_HYDRATASE"/>
    <property type="match status" value="1"/>
</dbReference>
<dbReference type="InterPro" id="IPR014748">
    <property type="entry name" value="Enoyl-CoA_hydra_C"/>
</dbReference>
<dbReference type="GO" id="GO:0006635">
    <property type="term" value="P:fatty acid beta-oxidation"/>
    <property type="evidence" value="ECO:0007669"/>
    <property type="project" value="TreeGrafter"/>
</dbReference>
<organism evidence="4 5">
    <name type="scientific">Halalkalicoccus paucihalophilus</name>
    <dbReference type="NCBI Taxonomy" id="1008153"/>
    <lineage>
        <taxon>Archaea</taxon>
        <taxon>Methanobacteriati</taxon>
        <taxon>Methanobacteriota</taxon>
        <taxon>Stenosarchaea group</taxon>
        <taxon>Halobacteria</taxon>
        <taxon>Halobacteriales</taxon>
        <taxon>Halococcaceae</taxon>
        <taxon>Halalkalicoccus</taxon>
    </lineage>
</organism>
<dbReference type="SUPFAM" id="SSF52096">
    <property type="entry name" value="ClpP/crotonase"/>
    <property type="match status" value="1"/>
</dbReference>
<evidence type="ECO:0000256" key="2">
    <source>
        <dbReference type="ARBA" id="ARBA00023239"/>
    </source>
</evidence>
<evidence type="ECO:0000313" key="4">
    <source>
        <dbReference type="EMBL" id="KYH23851.1"/>
    </source>
</evidence>
<dbReference type="CDD" id="cd06558">
    <property type="entry name" value="crotonase-like"/>
    <property type="match status" value="1"/>
</dbReference>
<gene>
    <name evidence="4" type="ORF">HAPAU_39300</name>
</gene>
<dbReference type="PANTHER" id="PTHR11941:SF54">
    <property type="entry name" value="ENOYL-COA HYDRATASE, MITOCHONDRIAL"/>
    <property type="match status" value="1"/>
</dbReference>
<keyword evidence="5" id="KW-1185">Reference proteome</keyword>
<sequence>MVPEDDDRGMQFDTLDLAVEENGIATLRLANDPVNAISQRMRHDLAEALDVLREDRVRVVIVMGTEEVFSVGADVALFEEAQGWTTTEFRANSRVLGRVFDGLETMEKPVLAAIDGTCVGGGLELALACDVRIAAPDATLGFPEHNIGLLPGLGGCSRFVHLVGPGRAKDMIFSEELIDGERAGEIGLVERVEDAPEVAARAYAESLLDRPPQALGLAKRVVNAARDTDTRSAGLLESLAQSTLLDTDDHREGIAAFREKRDPDFSGE</sequence>
<evidence type="ECO:0000313" key="5">
    <source>
        <dbReference type="Proteomes" id="UP000075321"/>
    </source>
</evidence>
<reference evidence="4 5" key="1">
    <citation type="submission" date="2016-02" db="EMBL/GenBank/DDBJ databases">
        <title>Genome sequence of Halalkalicoccus paucihalophilus DSM 24557.</title>
        <authorList>
            <person name="Poehlein A."/>
            <person name="Daniel R."/>
        </authorList>
    </citation>
    <scope>NUCLEOTIDE SEQUENCE [LARGE SCALE GENOMIC DNA]</scope>
    <source>
        <strain evidence="4 5">DSM 24557</strain>
    </source>
</reference>
<dbReference type="EC" id="4.2.1.116" evidence="4"/>
<accession>A0A151A851</accession>
<dbReference type="EMBL" id="LTAZ01000017">
    <property type="protein sequence ID" value="KYH23851.1"/>
    <property type="molecule type" value="Genomic_DNA"/>
</dbReference>